<dbReference type="InterPro" id="IPR027477">
    <property type="entry name" value="Succ_DH/fumarate_Rdtase_cat_sf"/>
</dbReference>
<evidence type="ECO:0000313" key="4">
    <source>
        <dbReference type="EMBL" id="TDW01489.1"/>
    </source>
</evidence>
<keyword evidence="2" id="KW-0560">Oxidoreductase</keyword>
<proteinExistence type="predicted"/>
<dbReference type="GO" id="GO:0050660">
    <property type="term" value="F:flavin adenine dinucleotide binding"/>
    <property type="evidence" value="ECO:0007669"/>
    <property type="project" value="TreeGrafter"/>
</dbReference>
<evidence type="ECO:0000256" key="2">
    <source>
        <dbReference type="ARBA" id="ARBA00023002"/>
    </source>
</evidence>
<dbReference type="GO" id="GO:0009055">
    <property type="term" value="F:electron transfer activity"/>
    <property type="evidence" value="ECO:0007669"/>
    <property type="project" value="TreeGrafter"/>
</dbReference>
<evidence type="ECO:0000256" key="1">
    <source>
        <dbReference type="ARBA" id="ARBA00022630"/>
    </source>
</evidence>
<dbReference type="Gene3D" id="3.50.50.60">
    <property type="entry name" value="FAD/NAD(P)-binding domain"/>
    <property type="match status" value="2"/>
</dbReference>
<dbReference type="InterPro" id="IPR036188">
    <property type="entry name" value="FAD/NAD-bd_sf"/>
</dbReference>
<dbReference type="PANTHER" id="PTHR11632:SF51">
    <property type="entry name" value="SUCCINATE DEHYDROGENASE [UBIQUINONE] FLAVOPROTEIN SUBUNIT, MITOCHONDRIAL"/>
    <property type="match status" value="1"/>
</dbReference>
<dbReference type="GO" id="GO:0000104">
    <property type="term" value="F:succinate dehydrogenase activity"/>
    <property type="evidence" value="ECO:0007669"/>
    <property type="project" value="TreeGrafter"/>
</dbReference>
<dbReference type="GO" id="GO:0033765">
    <property type="term" value="F:steroid dehydrogenase activity, acting on the CH-CH group of donors"/>
    <property type="evidence" value="ECO:0007669"/>
    <property type="project" value="UniProtKB-ARBA"/>
</dbReference>
<dbReference type="AlphaFoldDB" id="A0A4V3G4R4"/>
<comment type="caution">
    <text evidence="4">The sequence shown here is derived from an EMBL/GenBank/DDBJ whole genome shotgun (WGS) entry which is preliminary data.</text>
</comment>
<name>A0A4V3G4R4_9FIRM</name>
<feature type="domain" description="FAD-dependent oxidoreductase 2 FAD-binding" evidence="3">
    <location>
        <begin position="20"/>
        <end position="449"/>
    </location>
</feature>
<dbReference type="Proteomes" id="UP000294697">
    <property type="component" value="Unassembled WGS sequence"/>
</dbReference>
<sequence length="665" mass="74643">MKKDQLQINEQNIDVYSLNTVVVGSGAAGFNAADRLYNFGQKDIAIVTEGIKMGTSRNTGSDKQTYYKLTLGGKDQDSVFEMAETLFVGGSMDGDIALVEAALSSRSFYHLVDIGVPFPHNRFGEYVGYKTDHDPRKRATSAGPLTSRYMTEKLEKEVKNKEIEIFDNYQVIAVLTDQEQENAVGLLTLNKNQLDNGARRYTIFNATNIVYATGGPAGLYDTSVYPGSQTGASGLAFEAGVKGKNLTEWQYGIASIKFRWNLSGTYQQVLPTYISTDQDGNDKKEFLKEYFAEPGKMLDAVFLKGYQWPFDPRKVKDFGSSLIDILVYNETVVKGRRVWLDYGHNPQFASENGKLDFSLLGEEAEEYLKNSEALFGTPIERLKKMNQPAIDLYADNGIDLANEMLEIAVCAQHNNGGLEGNIWWESNLSHFFPVGEVNGSHGVYRPGGTALNSGQVGSTRAAQFIAARYQESPAELEEFKAITELQIKKKLDLGERLLQSIKSSDDTNVIEIRKNLGERMSRAGAHIRNLSAIETALKEAESQLENLGEISNLNSSRDLSLAFQNYDLLIAQFVYLTAFKDYIELGGKSRGSYLVQDEDGELPLESLDDNFRFSLEDSNLSKKIQRIKYKEDHFEFSWQDVKPIPEDNNWFETVWNKYLNDQVIK</sequence>
<evidence type="ECO:0000313" key="5">
    <source>
        <dbReference type="Proteomes" id="UP000294697"/>
    </source>
</evidence>
<dbReference type="SUPFAM" id="SSF51905">
    <property type="entry name" value="FAD/NAD(P)-binding domain"/>
    <property type="match status" value="1"/>
</dbReference>
<gene>
    <name evidence="4" type="ORF">C8C77_12019</name>
</gene>
<evidence type="ECO:0000259" key="3">
    <source>
        <dbReference type="Pfam" id="PF00890"/>
    </source>
</evidence>
<dbReference type="EMBL" id="SODA01000020">
    <property type="protein sequence ID" value="TDW01489.1"/>
    <property type="molecule type" value="Genomic_DNA"/>
</dbReference>
<dbReference type="Pfam" id="PF00890">
    <property type="entry name" value="FAD_binding_2"/>
    <property type="match status" value="1"/>
</dbReference>
<dbReference type="PANTHER" id="PTHR11632">
    <property type="entry name" value="SUCCINATE DEHYDROGENASE 2 FLAVOPROTEIN SUBUNIT"/>
    <property type="match status" value="1"/>
</dbReference>
<dbReference type="GO" id="GO:0005886">
    <property type="term" value="C:plasma membrane"/>
    <property type="evidence" value="ECO:0007669"/>
    <property type="project" value="TreeGrafter"/>
</dbReference>
<dbReference type="RefSeq" id="WP_111572795.1">
    <property type="nucleotide sequence ID" value="NZ_QLME01000019.1"/>
</dbReference>
<keyword evidence="1" id="KW-0285">Flavoprotein</keyword>
<dbReference type="InterPro" id="IPR003953">
    <property type="entry name" value="FAD-dep_OxRdtase_2_FAD-bd"/>
</dbReference>
<dbReference type="InterPro" id="IPR030664">
    <property type="entry name" value="SdhA/FrdA/AprA"/>
</dbReference>
<organism evidence="4 5">
    <name type="scientific">Halanaerobium saccharolyticum</name>
    <dbReference type="NCBI Taxonomy" id="43595"/>
    <lineage>
        <taxon>Bacteria</taxon>
        <taxon>Bacillati</taxon>
        <taxon>Bacillota</taxon>
        <taxon>Clostridia</taxon>
        <taxon>Halanaerobiales</taxon>
        <taxon>Halanaerobiaceae</taxon>
        <taxon>Halanaerobium</taxon>
    </lineage>
</organism>
<reference evidence="4 5" key="1">
    <citation type="submission" date="2019-03" db="EMBL/GenBank/DDBJ databases">
        <title>Subsurface microbial communities from deep shales in Ohio and West Virginia, USA.</title>
        <authorList>
            <person name="Wrighton K."/>
        </authorList>
    </citation>
    <scope>NUCLEOTIDE SEQUENCE [LARGE SCALE GENOMIC DNA]</scope>
    <source>
        <strain evidence="4 5">MSL9.2</strain>
    </source>
</reference>
<accession>A0A4V3G4R4</accession>
<protein>
    <submittedName>
        <fullName evidence="4">Succinate dehydrogenase/fumarate reductase flavoprotein subunit</fullName>
    </submittedName>
</protein>
<dbReference type="GO" id="GO:0009061">
    <property type="term" value="P:anaerobic respiration"/>
    <property type="evidence" value="ECO:0007669"/>
    <property type="project" value="TreeGrafter"/>
</dbReference>
<dbReference type="OrthoDB" id="9806724at2"/>
<dbReference type="Gene3D" id="3.90.700.10">
    <property type="entry name" value="Succinate dehydrogenase/fumarate reductase flavoprotein, catalytic domain"/>
    <property type="match status" value="1"/>
</dbReference>